<accession>A0A846WJR2</accession>
<organism evidence="2 3">
    <name type="scientific">Gordonia polyisoprenivorans</name>
    <dbReference type="NCBI Taxonomy" id="84595"/>
    <lineage>
        <taxon>Bacteria</taxon>
        <taxon>Bacillati</taxon>
        <taxon>Actinomycetota</taxon>
        <taxon>Actinomycetes</taxon>
        <taxon>Mycobacteriales</taxon>
        <taxon>Gordoniaceae</taxon>
        <taxon>Gordonia</taxon>
    </lineage>
</organism>
<comment type="caution">
    <text evidence="2">The sequence shown here is derived from an EMBL/GenBank/DDBJ whole genome shotgun (WGS) entry which is preliminary data.</text>
</comment>
<evidence type="ECO:0000256" key="1">
    <source>
        <dbReference type="SAM" id="SignalP"/>
    </source>
</evidence>
<reference evidence="2 3" key="1">
    <citation type="submission" date="2020-04" db="EMBL/GenBank/DDBJ databases">
        <title>MicrobeNet Type strains.</title>
        <authorList>
            <person name="Nicholson A.C."/>
        </authorList>
    </citation>
    <scope>NUCLEOTIDE SEQUENCE [LARGE SCALE GENOMIC DNA]</scope>
    <source>
        <strain evidence="2 3">ATCC BAA-14</strain>
    </source>
</reference>
<dbReference type="InterPro" id="IPR006311">
    <property type="entry name" value="TAT_signal"/>
</dbReference>
<dbReference type="RefSeq" id="WP_006369006.1">
    <property type="nucleotide sequence ID" value="NZ_JAAXPC010000002.1"/>
</dbReference>
<evidence type="ECO:0000313" key="3">
    <source>
        <dbReference type="Proteomes" id="UP000563898"/>
    </source>
</evidence>
<dbReference type="AlphaFoldDB" id="A0A846WJR2"/>
<gene>
    <name evidence="2" type="ORF">HGA05_05855</name>
</gene>
<name>A0A846WJR2_9ACTN</name>
<dbReference type="Proteomes" id="UP000563898">
    <property type="component" value="Unassembled WGS sequence"/>
</dbReference>
<keyword evidence="1" id="KW-0732">Signal</keyword>
<evidence type="ECO:0008006" key="4">
    <source>
        <dbReference type="Google" id="ProtNLM"/>
    </source>
</evidence>
<protein>
    <recommendedName>
        <fullName evidence="4">Secreted protein</fullName>
    </recommendedName>
</protein>
<proteinExistence type="predicted"/>
<dbReference type="PROSITE" id="PS51318">
    <property type="entry name" value="TAT"/>
    <property type="match status" value="1"/>
</dbReference>
<feature type="signal peptide" evidence="1">
    <location>
        <begin position="1"/>
        <end position="36"/>
    </location>
</feature>
<feature type="chain" id="PRO_5032475031" description="Secreted protein" evidence="1">
    <location>
        <begin position="37"/>
        <end position="152"/>
    </location>
</feature>
<dbReference type="EMBL" id="JAAXPC010000002">
    <property type="protein sequence ID" value="NKY01093.1"/>
    <property type="molecule type" value="Genomic_DNA"/>
</dbReference>
<sequence>MPSTPSPTSRGTVARWAAIAATAAVATALGTGVAAADDGNTSTTLYTLASTGTCAGTLTAGVSHYPNEADLVASGTLYGVGSCSLDIDFVFTSRADGHTATFTRHFSGPGFIGLPGADIVSPGAPGVYDVTVSPRAPHLGGQRLTIDTVYRG</sequence>
<evidence type="ECO:0000313" key="2">
    <source>
        <dbReference type="EMBL" id="NKY01093.1"/>
    </source>
</evidence>